<name>A0A3A4ZJI8_UNCKA</name>
<evidence type="ECO:0000313" key="2">
    <source>
        <dbReference type="EMBL" id="RJR26830.1"/>
    </source>
</evidence>
<feature type="domain" description="Peptidase C39-like" evidence="1">
    <location>
        <begin position="331"/>
        <end position="461"/>
    </location>
</feature>
<dbReference type="InterPro" id="IPR039564">
    <property type="entry name" value="Peptidase_C39-like"/>
</dbReference>
<dbReference type="Proteomes" id="UP000265540">
    <property type="component" value="Unassembled WGS sequence"/>
</dbReference>
<dbReference type="AlphaFoldDB" id="A0A3A4ZJI8"/>
<protein>
    <recommendedName>
        <fullName evidence="1">Peptidase C39-like domain-containing protein</fullName>
    </recommendedName>
</protein>
<dbReference type="Gene3D" id="3.90.70.10">
    <property type="entry name" value="Cysteine proteinases"/>
    <property type="match status" value="1"/>
</dbReference>
<sequence>MIEGNPIEEMADPQATLMLEHINAKLPDEEDEKGIISERGRLNKEGRTLVDDVYSEFFKRTNGNYREVLNICKEAESLLHVEDTDSRDTEMLKVLRSVRGKIVYHAHKTWAEKEMFLDKFGDESASNIMSYAKILKKDKSIDIDIYEEATRIEKEKHQLDEALSIENLGLEQQNLKLIEEDIKTIATETPENERQSILEGLKSKLKAFSERIMEPHTRRKIVAGALAAASITSFVLGYISHNKNDIKTGTQTLAKAENQPKNTHVYYDSSELPDDLYAEEYLTGPEEIPEVDLNFQVIEQQTKSPPLEIYQEKNESIQINEVSQENYPPVYVAQTFDGQCGPASIAMLYSTFGREKFNVKTKMQDITSEFIEKKYINPDKADIISTDSQIIEFLSNEGFQATTSYEFLSFENISKYFEDPKNKPVIINVNSNYLNENTDHWALLMGVTEIDGRKYIRLMDPLRSEKGLGAEEDIDVRMIGMPDGSFLFDARGWPGVTNGLGIFIENQSVASKDSKLMH</sequence>
<gene>
    <name evidence="2" type="ORF">C4561_03560</name>
</gene>
<reference evidence="2 3" key="1">
    <citation type="journal article" date="2017" name="ISME J.">
        <title>Energy and carbon metabolisms in a deep terrestrial subsurface fluid microbial community.</title>
        <authorList>
            <person name="Momper L."/>
            <person name="Jungbluth S.P."/>
            <person name="Lee M.D."/>
            <person name="Amend J.P."/>
        </authorList>
    </citation>
    <scope>NUCLEOTIDE SEQUENCE [LARGE SCALE GENOMIC DNA]</scope>
    <source>
        <strain evidence="2">SURF_46</strain>
    </source>
</reference>
<evidence type="ECO:0000313" key="3">
    <source>
        <dbReference type="Proteomes" id="UP000265540"/>
    </source>
</evidence>
<dbReference type="EMBL" id="QZJF01000017">
    <property type="protein sequence ID" value="RJR26830.1"/>
    <property type="molecule type" value="Genomic_DNA"/>
</dbReference>
<proteinExistence type="predicted"/>
<accession>A0A3A4ZJI8</accession>
<comment type="caution">
    <text evidence="2">The sequence shown here is derived from an EMBL/GenBank/DDBJ whole genome shotgun (WGS) entry which is preliminary data.</text>
</comment>
<evidence type="ECO:0000259" key="1">
    <source>
        <dbReference type="Pfam" id="PF13529"/>
    </source>
</evidence>
<organism evidence="2 3">
    <name type="scientific">candidate division WWE3 bacterium</name>
    <dbReference type="NCBI Taxonomy" id="2053526"/>
    <lineage>
        <taxon>Bacteria</taxon>
        <taxon>Katanobacteria</taxon>
    </lineage>
</organism>
<dbReference type="Pfam" id="PF13529">
    <property type="entry name" value="Peptidase_C39_2"/>
    <property type="match status" value="1"/>
</dbReference>